<organism evidence="2 3">
    <name type="scientific">Mytilus galloprovincialis</name>
    <name type="common">Mediterranean mussel</name>
    <dbReference type="NCBI Taxonomy" id="29158"/>
    <lineage>
        <taxon>Eukaryota</taxon>
        <taxon>Metazoa</taxon>
        <taxon>Spiralia</taxon>
        <taxon>Lophotrochozoa</taxon>
        <taxon>Mollusca</taxon>
        <taxon>Bivalvia</taxon>
        <taxon>Autobranchia</taxon>
        <taxon>Pteriomorphia</taxon>
        <taxon>Mytilida</taxon>
        <taxon>Mytiloidea</taxon>
        <taxon>Mytilidae</taxon>
        <taxon>Mytilinae</taxon>
        <taxon>Mytilus</taxon>
    </lineage>
</organism>
<dbReference type="EMBL" id="UYJE01001226">
    <property type="protein sequence ID" value="VDI00296.1"/>
    <property type="molecule type" value="Genomic_DNA"/>
</dbReference>
<name>A0A8B6C6N9_MYTGA</name>
<evidence type="ECO:0000313" key="3">
    <source>
        <dbReference type="Proteomes" id="UP000596742"/>
    </source>
</evidence>
<proteinExistence type="predicted"/>
<gene>
    <name evidence="2" type="ORF">MGAL_10B067838</name>
</gene>
<accession>A0A8B6C6N9</accession>
<keyword evidence="1" id="KW-0732">Signal</keyword>
<protein>
    <submittedName>
        <fullName evidence="2">Uncharacterized protein</fullName>
    </submittedName>
</protein>
<feature type="chain" id="PRO_5033039248" evidence="1">
    <location>
        <begin position="21"/>
        <end position="87"/>
    </location>
</feature>
<reference evidence="2" key="1">
    <citation type="submission" date="2018-11" db="EMBL/GenBank/DDBJ databases">
        <authorList>
            <person name="Alioto T."/>
            <person name="Alioto T."/>
        </authorList>
    </citation>
    <scope>NUCLEOTIDE SEQUENCE</scope>
</reference>
<comment type="caution">
    <text evidence="2">The sequence shown here is derived from an EMBL/GenBank/DDBJ whole genome shotgun (WGS) entry which is preliminary data.</text>
</comment>
<feature type="signal peptide" evidence="1">
    <location>
        <begin position="1"/>
        <end position="20"/>
    </location>
</feature>
<evidence type="ECO:0000313" key="2">
    <source>
        <dbReference type="EMBL" id="VDI00296.1"/>
    </source>
</evidence>
<sequence length="87" mass="9605">MIRIPIFLLILLLAVGDLQTSPIDGSELQKNLLRLKRYGRKYKMPSYSGSQSVDVNLCVNCNNKYYKSQPVIPDTITPTTPPPGPGG</sequence>
<dbReference type="AlphaFoldDB" id="A0A8B6C6N9"/>
<dbReference type="Proteomes" id="UP000596742">
    <property type="component" value="Unassembled WGS sequence"/>
</dbReference>
<evidence type="ECO:0000256" key="1">
    <source>
        <dbReference type="SAM" id="SignalP"/>
    </source>
</evidence>
<keyword evidence="3" id="KW-1185">Reference proteome</keyword>